<feature type="transmembrane region" description="Helical" evidence="1">
    <location>
        <begin position="121"/>
        <end position="146"/>
    </location>
</feature>
<feature type="transmembrane region" description="Helical" evidence="1">
    <location>
        <begin position="227"/>
        <end position="247"/>
    </location>
</feature>
<feature type="transmembrane region" description="Helical" evidence="1">
    <location>
        <begin position="32"/>
        <end position="49"/>
    </location>
</feature>
<feature type="transmembrane region" description="Helical" evidence="1">
    <location>
        <begin position="254"/>
        <end position="273"/>
    </location>
</feature>
<keyword evidence="3" id="KW-1185">Reference proteome</keyword>
<proteinExistence type="predicted"/>
<evidence type="ECO:0008006" key="4">
    <source>
        <dbReference type="Google" id="ProtNLM"/>
    </source>
</evidence>
<organism evidence="2 3">
    <name type="scientific">Elizabethkingia meningoseptica</name>
    <name type="common">Chryseobacterium meningosepticum</name>
    <dbReference type="NCBI Taxonomy" id="238"/>
    <lineage>
        <taxon>Bacteria</taxon>
        <taxon>Pseudomonadati</taxon>
        <taxon>Bacteroidota</taxon>
        <taxon>Flavobacteriia</taxon>
        <taxon>Flavobacteriales</taxon>
        <taxon>Weeksellaceae</taxon>
        <taxon>Elizabethkingia</taxon>
    </lineage>
</organism>
<evidence type="ECO:0000313" key="2">
    <source>
        <dbReference type="EMBL" id="OOH93767.1"/>
    </source>
</evidence>
<protein>
    <recommendedName>
        <fullName evidence="4">O-antigen polymerase</fullName>
    </recommendedName>
</protein>
<keyword evidence="1" id="KW-0812">Transmembrane</keyword>
<feature type="transmembrane region" description="Helical" evidence="1">
    <location>
        <begin position="88"/>
        <end position="109"/>
    </location>
</feature>
<dbReference type="AlphaFoldDB" id="A0A1T3IK86"/>
<keyword evidence="1" id="KW-0472">Membrane</keyword>
<dbReference type="RefSeq" id="WP_070904237.1">
    <property type="nucleotide sequence ID" value="NZ_JBCFCL010000003.1"/>
</dbReference>
<evidence type="ECO:0000313" key="3">
    <source>
        <dbReference type="Proteomes" id="UP000188947"/>
    </source>
</evidence>
<dbReference type="OrthoDB" id="703085at2"/>
<keyword evidence="1" id="KW-1133">Transmembrane helix</keyword>
<reference evidence="2 3" key="1">
    <citation type="submission" date="2016-11" db="EMBL/GenBank/DDBJ databases">
        <title>Genome sequence and comparative genomic analysis of clinical strain Elizabethkingia meningoseptica 61421 PRCM.</title>
        <authorList>
            <person name="Wang M."/>
            <person name="Hu S."/>
            <person name="Cao L."/>
            <person name="Jiang T."/>
            <person name="Zhou Y."/>
            <person name="Ming D."/>
        </authorList>
    </citation>
    <scope>NUCLEOTIDE SEQUENCE [LARGE SCALE GENOMIC DNA]</scope>
    <source>
        <strain evidence="2 3">61421 PRCM</strain>
    </source>
</reference>
<comment type="caution">
    <text evidence="2">The sequence shown here is derived from an EMBL/GenBank/DDBJ whole genome shotgun (WGS) entry which is preliminary data.</text>
</comment>
<dbReference type="STRING" id="238.BBD35_08555"/>
<feature type="transmembrane region" description="Helical" evidence="1">
    <location>
        <begin position="203"/>
        <end position="221"/>
    </location>
</feature>
<feature type="transmembrane region" description="Helical" evidence="1">
    <location>
        <begin position="166"/>
        <end position="191"/>
    </location>
</feature>
<accession>A0A1T3IK86</accession>
<feature type="transmembrane region" description="Helical" evidence="1">
    <location>
        <begin position="375"/>
        <end position="401"/>
    </location>
</feature>
<evidence type="ECO:0000256" key="1">
    <source>
        <dbReference type="SAM" id="Phobius"/>
    </source>
</evidence>
<feature type="transmembrane region" description="Helical" evidence="1">
    <location>
        <begin position="61"/>
        <end position="82"/>
    </location>
</feature>
<gene>
    <name evidence="2" type="ORF">BMF97_15185</name>
</gene>
<dbReference type="EMBL" id="MPOG01000016">
    <property type="protein sequence ID" value="OOH93767.1"/>
    <property type="molecule type" value="Genomic_DNA"/>
</dbReference>
<sequence length="422" mass="47919">MVRFISYLVVGIITSFYFFPISFTFLPSSVNTKMILAVIGIVLVGYRSIQEEKLNMPKKLLVATGIAIVFSVICYISTDINYTNDYSYASYIVSFSVWLGGAYTVCATIRAVHGYVDFKIITLYLAGVCFTQCILAMMIDSIPVFRNLVNTFVSQGQEFLDDVDRLYGIGASLDPAGVRFSLVLVMIAGLLGNDEEIRQDNKAIALLLIAFFTISIVGNTISRTTILGVACGIVYFIISSGLFRLLIRYESVKLGTLFGLLFLAAIIVSVYLYNTNDSFYGYMRFAFEGFFNWSEKGEWATSSTDKLNREMWIWPEDQRTWLIGSGLFDNFVYDTDIGYCRFILYCGLIGFSVFALLFVYLGIMFSFQESKYRLMFLIFTALTFVFWLKVASDIFFIYALFFCVDQFVVTNKNEEISYENSI</sequence>
<dbReference type="Proteomes" id="UP000188947">
    <property type="component" value="Unassembled WGS sequence"/>
</dbReference>
<feature type="transmembrane region" description="Helical" evidence="1">
    <location>
        <begin position="7"/>
        <end position="26"/>
    </location>
</feature>
<feature type="transmembrane region" description="Helical" evidence="1">
    <location>
        <begin position="342"/>
        <end position="363"/>
    </location>
</feature>
<name>A0A1T3IK86_ELIME</name>